<reference evidence="2" key="1">
    <citation type="submission" date="2016-10" db="EMBL/GenBank/DDBJ databases">
        <authorList>
            <person name="Varghese N."/>
            <person name="Submissions S."/>
        </authorList>
    </citation>
    <scope>NUCLEOTIDE SEQUENCE [LARGE SCALE GENOMIC DNA]</scope>
    <source>
        <strain evidence="2">PL19</strain>
    </source>
</reference>
<protein>
    <submittedName>
        <fullName evidence="1">Uncharacterized protein</fullName>
    </submittedName>
</protein>
<proteinExistence type="predicted"/>
<evidence type="ECO:0000313" key="2">
    <source>
        <dbReference type="Proteomes" id="UP000198928"/>
    </source>
</evidence>
<accession>A0A1I3UIK9</accession>
<evidence type="ECO:0000313" key="1">
    <source>
        <dbReference type="EMBL" id="SFJ82529.1"/>
    </source>
</evidence>
<keyword evidence="2" id="KW-1185">Reference proteome</keyword>
<dbReference type="Proteomes" id="UP000198928">
    <property type="component" value="Unassembled WGS sequence"/>
</dbReference>
<sequence length="77" mass="7995">MVMEGSDQVGEQRIGEAEAARDALAEALRRAGIRFPAVDVRTPVRADGAAGYAMVVLGECSAPVARELAAVIERGAV</sequence>
<dbReference type="AlphaFoldDB" id="A0A1I3UIK9"/>
<gene>
    <name evidence="1" type="ORF">SAMN05192584_101506</name>
</gene>
<name>A0A1I3UIK9_9ACTN</name>
<dbReference type="EMBL" id="FOSG01000001">
    <property type="protein sequence ID" value="SFJ82529.1"/>
    <property type="molecule type" value="Genomic_DNA"/>
</dbReference>
<organism evidence="1 2">
    <name type="scientific">Streptomyces pini</name>
    <dbReference type="NCBI Taxonomy" id="1520580"/>
    <lineage>
        <taxon>Bacteria</taxon>
        <taxon>Bacillati</taxon>
        <taxon>Actinomycetota</taxon>
        <taxon>Actinomycetes</taxon>
        <taxon>Kitasatosporales</taxon>
        <taxon>Streptomycetaceae</taxon>
        <taxon>Streptomyces</taxon>
    </lineage>
</organism>